<dbReference type="Proteomes" id="UP000676169">
    <property type="component" value="Chromosome"/>
</dbReference>
<organism evidence="2 3">
    <name type="scientific">Luteolibacter ambystomatis</name>
    <dbReference type="NCBI Taxonomy" id="2824561"/>
    <lineage>
        <taxon>Bacteria</taxon>
        <taxon>Pseudomonadati</taxon>
        <taxon>Verrucomicrobiota</taxon>
        <taxon>Verrucomicrobiia</taxon>
        <taxon>Verrucomicrobiales</taxon>
        <taxon>Verrucomicrobiaceae</taxon>
        <taxon>Luteolibacter</taxon>
    </lineage>
</organism>
<feature type="transmembrane region" description="Helical" evidence="1">
    <location>
        <begin position="30"/>
        <end position="55"/>
    </location>
</feature>
<keyword evidence="1" id="KW-0472">Membrane</keyword>
<proteinExistence type="predicted"/>
<keyword evidence="1" id="KW-1133">Transmembrane helix</keyword>
<dbReference type="RefSeq" id="WP_211631777.1">
    <property type="nucleotide sequence ID" value="NZ_CP073100.1"/>
</dbReference>
<keyword evidence="1" id="KW-0812">Transmembrane</keyword>
<name>A0A975PET6_9BACT</name>
<dbReference type="EMBL" id="CP073100">
    <property type="protein sequence ID" value="QUE51638.1"/>
    <property type="molecule type" value="Genomic_DNA"/>
</dbReference>
<dbReference type="AlphaFoldDB" id="A0A975PET6"/>
<evidence type="ECO:0000313" key="2">
    <source>
        <dbReference type="EMBL" id="QUE51638.1"/>
    </source>
</evidence>
<keyword evidence="3" id="KW-1185">Reference proteome</keyword>
<feature type="transmembrane region" description="Helical" evidence="1">
    <location>
        <begin position="6"/>
        <end position="23"/>
    </location>
</feature>
<evidence type="ECO:0000313" key="3">
    <source>
        <dbReference type="Proteomes" id="UP000676169"/>
    </source>
</evidence>
<evidence type="ECO:0000256" key="1">
    <source>
        <dbReference type="SAM" id="Phobius"/>
    </source>
</evidence>
<accession>A0A975PET6</accession>
<dbReference type="KEGG" id="lamb:KBB96_01795"/>
<gene>
    <name evidence="2" type="ORF">KBB96_01795</name>
</gene>
<protein>
    <submittedName>
        <fullName evidence="2">Uncharacterized protein</fullName>
    </submittedName>
</protein>
<sequence>MSVLSFVPGLFALVAQWIGVLAMRGTKAKGWWVMLAGVCVSTSGPLLGIIATLFGEFFGASGSLGPGVFFMLLGLGSIGGGLLFGIGFAVHALGMRAAAERQAQLESLTAAMAEELRVMRAGN</sequence>
<feature type="transmembrane region" description="Helical" evidence="1">
    <location>
        <begin position="67"/>
        <end position="93"/>
    </location>
</feature>
<reference evidence="2" key="1">
    <citation type="submission" date="2021-04" db="EMBL/GenBank/DDBJ databases">
        <title>Luteolibacter sp. 32A isolated from the skin of an Anderson's salamander (Ambystoma andersonii).</title>
        <authorList>
            <person name="Spergser J."/>
            <person name="Busse H.-J."/>
        </authorList>
    </citation>
    <scope>NUCLEOTIDE SEQUENCE</scope>
    <source>
        <strain evidence="2">32A</strain>
    </source>
</reference>